<accession>A0A0C3S737</accession>
<protein>
    <recommendedName>
        <fullName evidence="4">Concanavalin A-like lectin/glucanase</fullName>
    </recommendedName>
</protein>
<feature type="chain" id="PRO_5002178222" description="Concanavalin A-like lectin/glucanase" evidence="1">
    <location>
        <begin position="19"/>
        <end position="252"/>
    </location>
</feature>
<dbReference type="GO" id="GO:0006508">
    <property type="term" value="P:proteolysis"/>
    <property type="evidence" value="ECO:0007669"/>
    <property type="project" value="InterPro"/>
</dbReference>
<dbReference type="Proteomes" id="UP000053257">
    <property type="component" value="Unassembled WGS sequence"/>
</dbReference>
<dbReference type="Gene3D" id="2.60.120.700">
    <property type="entry name" value="Peptidase G1"/>
    <property type="match status" value="1"/>
</dbReference>
<dbReference type="AlphaFoldDB" id="A0A0C3S737"/>
<evidence type="ECO:0008006" key="4">
    <source>
        <dbReference type="Google" id="ProtNLM"/>
    </source>
</evidence>
<dbReference type="PANTHER" id="PTHR37536:SF1">
    <property type="entry name" value="ASPERGILLOPEPSIN, PUTAITVE (AFU_ORTHOLOGUE AFUA_7G01200)"/>
    <property type="match status" value="1"/>
</dbReference>
<dbReference type="PANTHER" id="PTHR37536">
    <property type="entry name" value="PUTATIVE (AFU_ORTHOLOGUE AFUA_3G02970)-RELATED"/>
    <property type="match status" value="1"/>
</dbReference>
<evidence type="ECO:0000313" key="2">
    <source>
        <dbReference type="EMBL" id="KIP06552.1"/>
    </source>
</evidence>
<dbReference type="Pfam" id="PF01828">
    <property type="entry name" value="Peptidase_A4"/>
    <property type="match status" value="1"/>
</dbReference>
<dbReference type="InterPro" id="IPR000250">
    <property type="entry name" value="Peptidase_G1"/>
</dbReference>
<name>A0A0C3S737_PHLG1</name>
<dbReference type="GO" id="GO:0070007">
    <property type="term" value="F:glutamic-type endopeptidase activity"/>
    <property type="evidence" value="ECO:0007669"/>
    <property type="project" value="InterPro"/>
</dbReference>
<dbReference type="EMBL" id="KN840515">
    <property type="protein sequence ID" value="KIP06552.1"/>
    <property type="molecule type" value="Genomic_DNA"/>
</dbReference>
<dbReference type="InterPro" id="IPR038656">
    <property type="entry name" value="Peptidase_G1_sf"/>
</dbReference>
<keyword evidence="3" id="KW-1185">Reference proteome</keyword>
<evidence type="ECO:0000313" key="3">
    <source>
        <dbReference type="Proteomes" id="UP000053257"/>
    </source>
</evidence>
<proteinExistence type="predicted"/>
<sequence length="252" mass="26814">MFISNILIQVLFAAAAVAVPTTHSLGGQLAARTDEASPPHIFDLDYAGAFISGQKNEFNQITAEFNVPSAKPPAGNPIQSAASAVIGFDRFTNSAFFLVVGTRIALNRGATSYTNFYEWTRRDGLVVARGTFPDVNVKANDELRILVQATSATSAVLTLTKNSGEQTQTQRVSVPGAALNLQEPDWFVRAEGSLPLARIGDVAYDGAHATEKSGATVGPLDDRATVVNIRRGDVTVTETDLGGESVTIRFTQ</sequence>
<feature type="signal peptide" evidence="1">
    <location>
        <begin position="1"/>
        <end position="18"/>
    </location>
</feature>
<dbReference type="CDD" id="cd13426">
    <property type="entry name" value="Peptidase_G1"/>
    <property type="match status" value="1"/>
</dbReference>
<gene>
    <name evidence="2" type="ORF">PHLGIDRAFT_452244</name>
</gene>
<evidence type="ECO:0000256" key="1">
    <source>
        <dbReference type="SAM" id="SignalP"/>
    </source>
</evidence>
<reference evidence="2 3" key="1">
    <citation type="journal article" date="2014" name="PLoS Genet.">
        <title>Analysis of the Phlebiopsis gigantea genome, transcriptome and secretome provides insight into its pioneer colonization strategies of wood.</title>
        <authorList>
            <person name="Hori C."/>
            <person name="Ishida T."/>
            <person name="Igarashi K."/>
            <person name="Samejima M."/>
            <person name="Suzuki H."/>
            <person name="Master E."/>
            <person name="Ferreira P."/>
            <person name="Ruiz-Duenas F.J."/>
            <person name="Held B."/>
            <person name="Canessa P."/>
            <person name="Larrondo L.F."/>
            <person name="Schmoll M."/>
            <person name="Druzhinina I.S."/>
            <person name="Kubicek C.P."/>
            <person name="Gaskell J.A."/>
            <person name="Kersten P."/>
            <person name="St John F."/>
            <person name="Glasner J."/>
            <person name="Sabat G."/>
            <person name="Splinter BonDurant S."/>
            <person name="Syed K."/>
            <person name="Yadav J."/>
            <person name="Mgbeahuruike A.C."/>
            <person name="Kovalchuk A."/>
            <person name="Asiegbu F.O."/>
            <person name="Lackner G."/>
            <person name="Hoffmeister D."/>
            <person name="Rencoret J."/>
            <person name="Gutierrez A."/>
            <person name="Sun H."/>
            <person name="Lindquist E."/>
            <person name="Barry K."/>
            <person name="Riley R."/>
            <person name="Grigoriev I.V."/>
            <person name="Henrissat B."/>
            <person name="Kues U."/>
            <person name="Berka R.M."/>
            <person name="Martinez A.T."/>
            <person name="Covert S.F."/>
            <person name="Blanchette R.A."/>
            <person name="Cullen D."/>
        </authorList>
    </citation>
    <scope>NUCLEOTIDE SEQUENCE [LARGE SCALE GENOMIC DNA]</scope>
    <source>
        <strain evidence="2 3">11061_1 CR5-6</strain>
    </source>
</reference>
<dbReference type="InterPro" id="IPR013320">
    <property type="entry name" value="ConA-like_dom_sf"/>
</dbReference>
<dbReference type="STRING" id="745531.A0A0C3S737"/>
<keyword evidence="1" id="KW-0732">Signal</keyword>
<organism evidence="2 3">
    <name type="scientific">Phlebiopsis gigantea (strain 11061_1 CR5-6)</name>
    <name type="common">White-rot fungus</name>
    <name type="synonym">Peniophora gigantea</name>
    <dbReference type="NCBI Taxonomy" id="745531"/>
    <lineage>
        <taxon>Eukaryota</taxon>
        <taxon>Fungi</taxon>
        <taxon>Dikarya</taxon>
        <taxon>Basidiomycota</taxon>
        <taxon>Agaricomycotina</taxon>
        <taxon>Agaricomycetes</taxon>
        <taxon>Polyporales</taxon>
        <taxon>Phanerochaetaceae</taxon>
        <taxon>Phlebiopsis</taxon>
    </lineage>
</organism>
<dbReference type="SUPFAM" id="SSF49899">
    <property type="entry name" value="Concanavalin A-like lectins/glucanases"/>
    <property type="match status" value="1"/>
</dbReference>
<dbReference type="HOGENOM" id="CLU_1103133_0_0_1"/>